<dbReference type="GO" id="GO:0003677">
    <property type="term" value="F:DNA binding"/>
    <property type="evidence" value="ECO:0007669"/>
    <property type="project" value="UniProtKB-UniRule"/>
</dbReference>
<dbReference type="Proteomes" id="UP000813420">
    <property type="component" value="Unassembled WGS sequence"/>
</dbReference>
<accession>A0A9D3AIU6</accession>
<dbReference type="Gene3D" id="3.40.1410.10">
    <property type="entry name" value="Chorismate lyase-like"/>
    <property type="match status" value="1"/>
</dbReference>
<dbReference type="InterPro" id="IPR050679">
    <property type="entry name" value="Bact_HTH_transcr_reg"/>
</dbReference>
<reference evidence="6" key="2">
    <citation type="submission" date="2021-09" db="EMBL/GenBank/DDBJ databases">
        <authorList>
            <person name="Gilroy R."/>
        </authorList>
    </citation>
    <scope>NUCLEOTIDE SEQUENCE</scope>
    <source>
        <strain evidence="6">USAMLcec4-12693</strain>
    </source>
</reference>
<dbReference type="SMART" id="SM00866">
    <property type="entry name" value="UTRA"/>
    <property type="match status" value="1"/>
</dbReference>
<dbReference type="InterPro" id="IPR028978">
    <property type="entry name" value="Chorismate_lyase_/UTRA_dom_sf"/>
</dbReference>
<dbReference type="PROSITE" id="PS50949">
    <property type="entry name" value="HTH_GNTR"/>
    <property type="match status" value="1"/>
</dbReference>
<dbReference type="SMART" id="SM00345">
    <property type="entry name" value="HTH_GNTR"/>
    <property type="match status" value="1"/>
</dbReference>
<evidence type="ECO:0000313" key="7">
    <source>
        <dbReference type="Proteomes" id="UP000813420"/>
    </source>
</evidence>
<dbReference type="SUPFAM" id="SSF46785">
    <property type="entry name" value="Winged helix' DNA-binding domain"/>
    <property type="match status" value="1"/>
</dbReference>
<organism evidence="6 7">
    <name type="scientific">Merdimonas faecis</name>
    <dbReference type="NCBI Taxonomy" id="1653435"/>
    <lineage>
        <taxon>Bacteria</taxon>
        <taxon>Bacillati</taxon>
        <taxon>Bacillota</taxon>
        <taxon>Clostridia</taxon>
        <taxon>Lachnospirales</taxon>
        <taxon>Lachnospiraceae</taxon>
        <taxon>Merdimonas</taxon>
    </lineage>
</organism>
<dbReference type="InterPro" id="IPR012770">
    <property type="entry name" value="TreR"/>
</dbReference>
<dbReference type="AlphaFoldDB" id="A0A9D3AIU6"/>
<dbReference type="PRINTS" id="PR00035">
    <property type="entry name" value="HTHGNTR"/>
</dbReference>
<keyword evidence="1" id="KW-0805">Transcription regulation</keyword>
<dbReference type="InterPro" id="IPR011663">
    <property type="entry name" value="UTRA"/>
</dbReference>
<evidence type="ECO:0000256" key="3">
    <source>
        <dbReference type="ARBA" id="ARBA00023163"/>
    </source>
</evidence>
<name>A0A9D3AIU6_9FIRM</name>
<dbReference type="Pfam" id="PF00392">
    <property type="entry name" value="GntR"/>
    <property type="match status" value="1"/>
</dbReference>
<dbReference type="Gene3D" id="1.10.10.10">
    <property type="entry name" value="Winged helix-like DNA-binding domain superfamily/Winged helix DNA-binding domain"/>
    <property type="match status" value="1"/>
</dbReference>
<dbReference type="GO" id="GO:0045892">
    <property type="term" value="P:negative regulation of DNA-templated transcription"/>
    <property type="evidence" value="ECO:0007669"/>
    <property type="project" value="TreeGrafter"/>
</dbReference>
<dbReference type="CDD" id="cd07377">
    <property type="entry name" value="WHTH_GntR"/>
    <property type="match status" value="1"/>
</dbReference>
<dbReference type="InterPro" id="IPR036388">
    <property type="entry name" value="WH-like_DNA-bd_sf"/>
</dbReference>
<feature type="domain" description="HTH gntR-type" evidence="5">
    <location>
        <begin position="3"/>
        <end position="71"/>
    </location>
</feature>
<dbReference type="Pfam" id="PF07702">
    <property type="entry name" value="UTRA"/>
    <property type="match status" value="1"/>
</dbReference>
<proteinExistence type="predicted"/>
<evidence type="ECO:0000313" key="6">
    <source>
        <dbReference type="EMBL" id="HJH49006.1"/>
    </source>
</evidence>
<evidence type="ECO:0000256" key="2">
    <source>
        <dbReference type="ARBA" id="ARBA00023125"/>
    </source>
</evidence>
<comment type="caution">
    <text evidence="6">The sequence shown here is derived from an EMBL/GenBank/DDBJ whole genome shotgun (WGS) entry which is preliminary data.</text>
</comment>
<evidence type="ECO:0000256" key="1">
    <source>
        <dbReference type="ARBA" id="ARBA00023015"/>
    </source>
</evidence>
<protein>
    <recommendedName>
        <fullName evidence="4">Trehalose operon repressor</fullName>
    </recommendedName>
</protein>
<evidence type="ECO:0000256" key="4">
    <source>
        <dbReference type="NCBIfam" id="TIGR02404"/>
    </source>
</evidence>
<dbReference type="RefSeq" id="WP_277271581.1">
    <property type="nucleotide sequence ID" value="NZ_DYXE01000019.1"/>
</dbReference>
<keyword evidence="2" id="KW-0238">DNA-binding</keyword>
<dbReference type="InterPro" id="IPR036390">
    <property type="entry name" value="WH_DNA-bd_sf"/>
</dbReference>
<dbReference type="NCBIfam" id="TIGR02404">
    <property type="entry name" value="trehalos_R_Bsub"/>
    <property type="match status" value="1"/>
</dbReference>
<dbReference type="PANTHER" id="PTHR44846:SF12">
    <property type="entry name" value="HTH-TYPE TRANSCRIPTIONAL REGULATOR TRER"/>
    <property type="match status" value="1"/>
</dbReference>
<evidence type="ECO:0000259" key="5">
    <source>
        <dbReference type="PROSITE" id="PS50949"/>
    </source>
</evidence>
<reference evidence="6" key="1">
    <citation type="journal article" date="2021" name="PeerJ">
        <title>Extensive microbial diversity within the chicken gut microbiome revealed by metagenomics and culture.</title>
        <authorList>
            <person name="Gilroy R."/>
            <person name="Ravi A."/>
            <person name="Getino M."/>
            <person name="Pursley I."/>
            <person name="Horton D.L."/>
            <person name="Alikhan N.F."/>
            <person name="Baker D."/>
            <person name="Gharbi K."/>
            <person name="Hall N."/>
            <person name="Watson M."/>
            <person name="Adriaenssens E.M."/>
            <person name="Foster-Nyarko E."/>
            <person name="Jarju S."/>
            <person name="Secka A."/>
            <person name="Antonio M."/>
            <person name="Oren A."/>
            <person name="Chaudhuri R.R."/>
            <person name="La Ragione R."/>
            <person name="Hildebrand F."/>
            <person name="Pallen M.J."/>
        </authorList>
    </citation>
    <scope>NUCLEOTIDE SEQUENCE</scope>
    <source>
        <strain evidence="6">USAMLcec4-12693</strain>
    </source>
</reference>
<dbReference type="InterPro" id="IPR000524">
    <property type="entry name" value="Tscrpt_reg_HTH_GntR"/>
</dbReference>
<dbReference type="GO" id="GO:0003700">
    <property type="term" value="F:DNA-binding transcription factor activity"/>
    <property type="evidence" value="ECO:0007669"/>
    <property type="project" value="UniProtKB-UniRule"/>
</dbReference>
<dbReference type="PANTHER" id="PTHR44846">
    <property type="entry name" value="MANNOSYL-D-GLYCERATE TRANSPORT/METABOLISM SYSTEM REPRESSOR MNGR-RELATED"/>
    <property type="match status" value="1"/>
</dbReference>
<dbReference type="SUPFAM" id="SSF64288">
    <property type="entry name" value="Chorismate lyase-like"/>
    <property type="match status" value="1"/>
</dbReference>
<keyword evidence="3" id="KW-0804">Transcription</keyword>
<gene>
    <name evidence="6" type="primary">treR</name>
    <name evidence="6" type="ORF">K8V39_01935</name>
</gene>
<dbReference type="EMBL" id="DYXE01000019">
    <property type="protein sequence ID" value="HJH49006.1"/>
    <property type="molecule type" value="Genomic_DNA"/>
</dbReference>
<sequence>MPKAKYHDIYRDLKQKIEDEEYAYQDFLPSENSLIQTYHCSRNTIRRAISQLVSDGYVQTMQGKGVRNIYLPVSPTYYTIGGIESFKEASLRNHQKARTRVLQFIELTADEKISRQSGFPVGSELYYVQRLHYLDGKPLIINHNYFLKSAVPGLTPEIAEDSIYDYLENTLHMTIVNSKRVVTVMKITQIDEKYLELDVNDYNCMAVITSHTYNSDGIMFEYTQSRHRPDYFRFQDNAVRKPRA</sequence>